<feature type="domain" description="Four-carbon acid sugar kinase N-terminal" evidence="7">
    <location>
        <begin position="7"/>
        <end position="206"/>
    </location>
</feature>
<dbReference type="SUPFAM" id="SSF142764">
    <property type="entry name" value="YgbK-like"/>
    <property type="match status" value="1"/>
</dbReference>
<dbReference type="GO" id="GO:0016301">
    <property type="term" value="F:kinase activity"/>
    <property type="evidence" value="ECO:0007669"/>
    <property type="project" value="UniProtKB-KW"/>
</dbReference>
<keyword evidence="3" id="KW-0547">Nucleotide-binding</keyword>
<dbReference type="Pfam" id="PF17042">
    <property type="entry name" value="NBD_C"/>
    <property type="match status" value="1"/>
</dbReference>
<keyword evidence="5" id="KW-0067">ATP-binding</keyword>
<evidence type="ECO:0000256" key="1">
    <source>
        <dbReference type="ARBA" id="ARBA00005715"/>
    </source>
</evidence>
<protein>
    <submittedName>
        <fullName evidence="9">Four-carbon acid sugar kinase family protein</fullName>
    </submittedName>
</protein>
<proteinExistence type="inferred from homology"/>
<evidence type="ECO:0000259" key="7">
    <source>
        <dbReference type="Pfam" id="PF07005"/>
    </source>
</evidence>
<evidence type="ECO:0000259" key="8">
    <source>
        <dbReference type="Pfam" id="PF17042"/>
    </source>
</evidence>
<evidence type="ECO:0000256" key="5">
    <source>
        <dbReference type="ARBA" id="ARBA00022840"/>
    </source>
</evidence>
<dbReference type="AlphaFoldDB" id="A0AAE3SDZ0"/>
<dbReference type="InterPro" id="IPR042213">
    <property type="entry name" value="NBD_C_sf"/>
</dbReference>
<keyword evidence="10" id="KW-1185">Reference proteome</keyword>
<feature type="domain" description="Four-carbon acid sugar kinase nucleotide binding" evidence="8">
    <location>
        <begin position="232"/>
        <end position="378"/>
    </location>
</feature>
<dbReference type="InterPro" id="IPR031475">
    <property type="entry name" value="NBD_C"/>
</dbReference>
<accession>A0AAE3SDZ0</accession>
<dbReference type="Proteomes" id="UP001209229">
    <property type="component" value="Unassembled WGS sequence"/>
</dbReference>
<dbReference type="RefSeq" id="WP_301189525.1">
    <property type="nucleotide sequence ID" value="NZ_JAPDPJ010000008.1"/>
</dbReference>
<evidence type="ECO:0000313" key="10">
    <source>
        <dbReference type="Proteomes" id="UP001209229"/>
    </source>
</evidence>
<evidence type="ECO:0000256" key="6">
    <source>
        <dbReference type="ARBA" id="ARBA00023277"/>
    </source>
</evidence>
<dbReference type="InterPro" id="IPR010737">
    <property type="entry name" value="4-carb_acid_sugar_kinase_N"/>
</dbReference>
<keyword evidence="6" id="KW-0119">Carbohydrate metabolism</keyword>
<comment type="similarity">
    <text evidence="1">Belongs to the four-carbon acid sugar kinase family.</text>
</comment>
<evidence type="ECO:0000313" key="9">
    <source>
        <dbReference type="EMBL" id="MCW3785953.1"/>
    </source>
</evidence>
<sequence>MLERDMIAVIADDFTGAAEIGGVGLRHGLNVVIETKVEKDEDADLLVIAADTRTLSPDCARKEIKELTRKLLELNPKYIYKKLDSVLRGNIAEELDAQLEISGKKKAVIIAGNPNFKRLIKGGVYYVDGAPLAETSFADDTEYSIQSSSVVELLGSDRKNVTSASVEQPIPDLGLVVGDVTNNEDLKKWSKVIDCDTVAAGGAGFFDVLLEQDFKKLSNGEESKCKLGEKTLYVFGSAYPKSNELIQSIKDSKVFISNMPEDIYWEKNFKKSLLLNWAQEIVQKIEEKRRVIVTINHSGSEEEDIAIRIRETVGQLVKIIVDLVEFDDMLIEGGATAAVIFKSLNITRLYPFNEIEPGVIQMNVAGYPRLSITTKPGSYIWPKEILLGE</sequence>
<organism evidence="9 10">
    <name type="scientific">Plebeiibacterium sediminum</name>
    <dbReference type="NCBI Taxonomy" id="2992112"/>
    <lineage>
        <taxon>Bacteria</taxon>
        <taxon>Pseudomonadati</taxon>
        <taxon>Bacteroidota</taxon>
        <taxon>Bacteroidia</taxon>
        <taxon>Marinilabiliales</taxon>
        <taxon>Marinilabiliaceae</taxon>
        <taxon>Plebeiibacterium</taxon>
    </lineage>
</organism>
<dbReference type="Pfam" id="PF07005">
    <property type="entry name" value="SBD_N"/>
    <property type="match status" value="1"/>
</dbReference>
<evidence type="ECO:0000256" key="2">
    <source>
        <dbReference type="ARBA" id="ARBA00022679"/>
    </source>
</evidence>
<keyword evidence="2" id="KW-0808">Transferase</keyword>
<reference evidence="9" key="1">
    <citation type="submission" date="2022-10" db="EMBL/GenBank/DDBJ databases">
        <authorList>
            <person name="Yu W.X."/>
        </authorList>
    </citation>
    <scope>NUCLEOTIDE SEQUENCE</scope>
    <source>
        <strain evidence="9">AAT</strain>
    </source>
</reference>
<dbReference type="InterPro" id="IPR037051">
    <property type="entry name" value="4-carb_acid_sugar_kinase_N_sf"/>
</dbReference>
<dbReference type="Gene3D" id="3.40.980.20">
    <property type="entry name" value="Four-carbon acid sugar kinase, nucleotide binding domain"/>
    <property type="match status" value="1"/>
</dbReference>
<dbReference type="Gene3D" id="3.40.50.10840">
    <property type="entry name" value="Putative sugar-binding, N-terminal domain"/>
    <property type="match status" value="1"/>
</dbReference>
<dbReference type="GO" id="GO:0005524">
    <property type="term" value="F:ATP binding"/>
    <property type="evidence" value="ECO:0007669"/>
    <property type="project" value="UniProtKB-KW"/>
</dbReference>
<gene>
    <name evidence="9" type="ORF">OM075_05710</name>
</gene>
<evidence type="ECO:0000256" key="4">
    <source>
        <dbReference type="ARBA" id="ARBA00022777"/>
    </source>
</evidence>
<comment type="caution">
    <text evidence="9">The sequence shown here is derived from an EMBL/GenBank/DDBJ whole genome shotgun (WGS) entry which is preliminary data.</text>
</comment>
<evidence type="ECO:0000256" key="3">
    <source>
        <dbReference type="ARBA" id="ARBA00022741"/>
    </source>
</evidence>
<name>A0AAE3SDZ0_9BACT</name>
<dbReference type="EMBL" id="JAPDPJ010000008">
    <property type="protein sequence ID" value="MCW3785953.1"/>
    <property type="molecule type" value="Genomic_DNA"/>
</dbReference>
<keyword evidence="4 9" id="KW-0418">Kinase</keyword>